<dbReference type="Gene3D" id="1.10.10.10">
    <property type="entry name" value="Winged helix-like DNA-binding domain superfamily/Winged helix DNA-binding domain"/>
    <property type="match status" value="1"/>
</dbReference>
<evidence type="ECO:0008006" key="5">
    <source>
        <dbReference type="Google" id="ProtNLM"/>
    </source>
</evidence>
<dbReference type="CDD" id="cd06170">
    <property type="entry name" value="LuxR_C_like"/>
    <property type="match status" value="1"/>
</dbReference>
<dbReference type="SMART" id="SM00421">
    <property type="entry name" value="HTH_LUXR"/>
    <property type="match status" value="1"/>
</dbReference>
<sequence>MQAIPFEQAALIPARDAIVAIAFIGDLSMGRATDQSPRTAWLAMALARAAGCDEGVIAAVEIAALLRWSGCTANAAGFERILGDDVAGREAMMALTLAPMSAKAQSQMPEMAQIHCEVAGDIARMLDLGTDIETALRHTFERYDGRGLPGVLQGDAVPLAVYIVALASDLEILSRAHGLPRARQLIESRAGQVYPAALADLLLQQASAWLAQLDTFSTVGTLLPPALPATTQPVALELVADIADLKLPWLAGYSRQVATLAQGMATALGLEPAQTQQLYRAGLIHNIGRAALPNALWNTPGPLAYAAWERVRLVPYWTRRAAQHTAALAAAAELASYAYERLDGSGYFRSVTAQAISTECRILAAAVAWCALVSRRPWRAALTPAEAATQLRAEAAAGRLDAAIVEALIGEVTGQSSAQTRKAPGLLSERETDVLRRISLGESNKEVARALVISPSTVRTHMESIFRKLQCSTRAAATLKAFTLGVL</sequence>
<dbReference type="EMBL" id="BMLX01000003">
    <property type="protein sequence ID" value="GGP22347.1"/>
    <property type="molecule type" value="Genomic_DNA"/>
</dbReference>
<dbReference type="PRINTS" id="PR00038">
    <property type="entry name" value="HTHLUXR"/>
</dbReference>
<dbReference type="InterPro" id="IPR037522">
    <property type="entry name" value="HD_GYP_dom"/>
</dbReference>
<accession>A0ABQ2PAY0</accession>
<dbReference type="SUPFAM" id="SSF46894">
    <property type="entry name" value="C-terminal effector domain of the bipartite response regulators"/>
    <property type="match status" value="1"/>
</dbReference>
<name>A0ABQ2PAY0_9NEIS</name>
<dbReference type="Pfam" id="PF13487">
    <property type="entry name" value="HD_5"/>
    <property type="match status" value="1"/>
</dbReference>
<dbReference type="Gene3D" id="1.10.3210.10">
    <property type="entry name" value="Hypothetical protein af1432"/>
    <property type="match status" value="2"/>
</dbReference>
<feature type="domain" description="HTH luxR-type" evidence="1">
    <location>
        <begin position="420"/>
        <end position="485"/>
    </location>
</feature>
<dbReference type="Proteomes" id="UP000637267">
    <property type="component" value="Unassembled WGS sequence"/>
</dbReference>
<dbReference type="Pfam" id="PF00196">
    <property type="entry name" value="GerE"/>
    <property type="match status" value="1"/>
</dbReference>
<dbReference type="PROSITE" id="PS50043">
    <property type="entry name" value="HTH_LUXR_2"/>
    <property type="match status" value="1"/>
</dbReference>
<dbReference type="InterPro" id="IPR052020">
    <property type="entry name" value="Cyclic_di-GMP/3'3'-cGAMP_PDE"/>
</dbReference>
<dbReference type="PROSITE" id="PS00622">
    <property type="entry name" value="HTH_LUXR_1"/>
    <property type="match status" value="1"/>
</dbReference>
<dbReference type="InterPro" id="IPR003607">
    <property type="entry name" value="HD/PDEase_dom"/>
</dbReference>
<dbReference type="RefSeq" id="WP_188704677.1">
    <property type="nucleotide sequence ID" value="NZ_BMLX01000003.1"/>
</dbReference>
<dbReference type="PROSITE" id="PS51832">
    <property type="entry name" value="HD_GYP"/>
    <property type="match status" value="1"/>
</dbReference>
<gene>
    <name evidence="3" type="ORF">GCM10010970_24780</name>
</gene>
<protein>
    <recommendedName>
        <fullName evidence="5">HD domain-containing protein</fullName>
    </recommendedName>
</protein>
<dbReference type="InterPro" id="IPR000792">
    <property type="entry name" value="Tscrpt_reg_LuxR_C"/>
</dbReference>
<evidence type="ECO:0000313" key="3">
    <source>
        <dbReference type="EMBL" id="GGP22347.1"/>
    </source>
</evidence>
<evidence type="ECO:0000259" key="2">
    <source>
        <dbReference type="PROSITE" id="PS51832"/>
    </source>
</evidence>
<evidence type="ECO:0000259" key="1">
    <source>
        <dbReference type="PROSITE" id="PS50043"/>
    </source>
</evidence>
<dbReference type="InterPro" id="IPR016032">
    <property type="entry name" value="Sig_transdc_resp-reg_C-effctor"/>
</dbReference>
<organism evidence="3 4">
    <name type="scientific">Silvimonas iriomotensis</name>
    <dbReference type="NCBI Taxonomy" id="449662"/>
    <lineage>
        <taxon>Bacteria</taxon>
        <taxon>Pseudomonadati</taxon>
        <taxon>Pseudomonadota</taxon>
        <taxon>Betaproteobacteria</taxon>
        <taxon>Neisseriales</taxon>
        <taxon>Chitinibacteraceae</taxon>
        <taxon>Silvimonas</taxon>
    </lineage>
</organism>
<dbReference type="PANTHER" id="PTHR45228">
    <property type="entry name" value="CYCLIC DI-GMP PHOSPHODIESTERASE TM_0186-RELATED"/>
    <property type="match status" value="1"/>
</dbReference>
<dbReference type="InterPro" id="IPR036388">
    <property type="entry name" value="WH-like_DNA-bd_sf"/>
</dbReference>
<evidence type="ECO:0000313" key="4">
    <source>
        <dbReference type="Proteomes" id="UP000637267"/>
    </source>
</evidence>
<reference evidence="4" key="1">
    <citation type="journal article" date="2019" name="Int. J. Syst. Evol. Microbiol.">
        <title>The Global Catalogue of Microorganisms (GCM) 10K type strain sequencing project: providing services to taxonomists for standard genome sequencing and annotation.</title>
        <authorList>
            <consortium name="The Broad Institute Genomics Platform"/>
            <consortium name="The Broad Institute Genome Sequencing Center for Infectious Disease"/>
            <person name="Wu L."/>
            <person name="Ma J."/>
        </authorList>
    </citation>
    <scope>NUCLEOTIDE SEQUENCE [LARGE SCALE GENOMIC DNA]</scope>
    <source>
        <strain evidence="4">CGMCC 1.8859</strain>
    </source>
</reference>
<dbReference type="CDD" id="cd00077">
    <property type="entry name" value="HDc"/>
    <property type="match status" value="1"/>
</dbReference>
<comment type="caution">
    <text evidence="3">The sequence shown here is derived from an EMBL/GenBank/DDBJ whole genome shotgun (WGS) entry which is preliminary data.</text>
</comment>
<keyword evidence="4" id="KW-1185">Reference proteome</keyword>
<dbReference type="SUPFAM" id="SSF109604">
    <property type="entry name" value="HD-domain/PDEase-like"/>
    <property type="match status" value="2"/>
</dbReference>
<feature type="domain" description="HD-GYP" evidence="2">
    <location>
        <begin position="228"/>
        <end position="424"/>
    </location>
</feature>
<proteinExistence type="predicted"/>